<evidence type="ECO:0000256" key="1">
    <source>
        <dbReference type="SAM" id="Coils"/>
    </source>
</evidence>
<keyword evidence="1" id="KW-0175">Coiled coil</keyword>
<evidence type="ECO:0000313" key="4">
    <source>
        <dbReference type="Proteomes" id="UP000265515"/>
    </source>
</evidence>
<feature type="coiled-coil region" evidence="1">
    <location>
        <begin position="37"/>
        <end position="78"/>
    </location>
</feature>
<evidence type="ECO:0000313" key="3">
    <source>
        <dbReference type="EMBL" id="GBG74517.1"/>
    </source>
</evidence>
<dbReference type="EMBL" id="BFEA01000204">
    <property type="protein sequence ID" value="GBG74517.1"/>
    <property type="molecule type" value="Genomic_DNA"/>
</dbReference>
<proteinExistence type="predicted"/>
<feature type="region of interest" description="Disordered" evidence="2">
    <location>
        <begin position="175"/>
        <end position="225"/>
    </location>
</feature>
<gene>
    <name evidence="3" type="ORF">CBR_g18927</name>
</gene>
<feature type="region of interest" description="Disordered" evidence="2">
    <location>
        <begin position="1"/>
        <end position="22"/>
    </location>
</feature>
<keyword evidence="4" id="KW-1185">Reference proteome</keyword>
<name>A0A388KWV3_CHABU</name>
<evidence type="ECO:0000256" key="2">
    <source>
        <dbReference type="SAM" id="MobiDB-lite"/>
    </source>
</evidence>
<dbReference type="AlphaFoldDB" id="A0A388KWV3"/>
<feature type="compositionally biased region" description="Acidic residues" evidence="2">
    <location>
        <begin position="215"/>
        <end position="225"/>
    </location>
</feature>
<comment type="caution">
    <text evidence="3">The sequence shown here is derived from an EMBL/GenBank/DDBJ whole genome shotgun (WGS) entry which is preliminary data.</text>
</comment>
<dbReference type="Gramene" id="GBG74517">
    <property type="protein sequence ID" value="GBG74517"/>
    <property type="gene ID" value="CBR_g18927"/>
</dbReference>
<organism evidence="3 4">
    <name type="scientific">Chara braunii</name>
    <name type="common">Braun's stonewort</name>
    <dbReference type="NCBI Taxonomy" id="69332"/>
    <lineage>
        <taxon>Eukaryota</taxon>
        <taxon>Viridiplantae</taxon>
        <taxon>Streptophyta</taxon>
        <taxon>Charophyceae</taxon>
        <taxon>Charales</taxon>
        <taxon>Characeae</taxon>
        <taxon>Chara</taxon>
    </lineage>
</organism>
<feature type="compositionally biased region" description="Basic and acidic residues" evidence="2">
    <location>
        <begin position="175"/>
        <end position="201"/>
    </location>
</feature>
<dbReference type="Proteomes" id="UP000265515">
    <property type="component" value="Unassembled WGS sequence"/>
</dbReference>
<accession>A0A388KWV3</accession>
<reference evidence="3 4" key="1">
    <citation type="journal article" date="2018" name="Cell">
        <title>The Chara Genome: Secondary Complexity and Implications for Plant Terrestrialization.</title>
        <authorList>
            <person name="Nishiyama T."/>
            <person name="Sakayama H."/>
            <person name="Vries J.D."/>
            <person name="Buschmann H."/>
            <person name="Saint-Marcoux D."/>
            <person name="Ullrich K.K."/>
            <person name="Haas F.B."/>
            <person name="Vanderstraeten L."/>
            <person name="Becker D."/>
            <person name="Lang D."/>
            <person name="Vosolsobe S."/>
            <person name="Rombauts S."/>
            <person name="Wilhelmsson P.K.I."/>
            <person name="Janitza P."/>
            <person name="Kern R."/>
            <person name="Heyl A."/>
            <person name="Rumpler F."/>
            <person name="Villalobos L.I.A.C."/>
            <person name="Clay J.M."/>
            <person name="Skokan R."/>
            <person name="Toyoda A."/>
            <person name="Suzuki Y."/>
            <person name="Kagoshima H."/>
            <person name="Schijlen E."/>
            <person name="Tajeshwar N."/>
            <person name="Catarino B."/>
            <person name="Hetherington A.J."/>
            <person name="Saltykova A."/>
            <person name="Bonnot C."/>
            <person name="Breuninger H."/>
            <person name="Symeonidi A."/>
            <person name="Radhakrishnan G.V."/>
            <person name="Van Nieuwerburgh F."/>
            <person name="Deforce D."/>
            <person name="Chang C."/>
            <person name="Karol K.G."/>
            <person name="Hedrich R."/>
            <person name="Ulvskov P."/>
            <person name="Glockner G."/>
            <person name="Delwiche C.F."/>
            <person name="Petrasek J."/>
            <person name="Van de Peer Y."/>
            <person name="Friml J."/>
            <person name="Beilby M."/>
            <person name="Dolan L."/>
            <person name="Kohara Y."/>
            <person name="Sugano S."/>
            <person name="Fujiyama A."/>
            <person name="Delaux P.-M."/>
            <person name="Quint M."/>
            <person name="TheiBen G."/>
            <person name="Hagemann M."/>
            <person name="Harholt J."/>
            <person name="Dunand C."/>
            <person name="Zachgo S."/>
            <person name="Langdale J."/>
            <person name="Maumus F."/>
            <person name="Straeten D.V.D."/>
            <person name="Gould S.B."/>
            <person name="Rensing S.A."/>
        </authorList>
    </citation>
    <scope>NUCLEOTIDE SEQUENCE [LARGE SCALE GENOMIC DNA]</scope>
    <source>
        <strain evidence="3 4">S276</strain>
    </source>
</reference>
<protein>
    <submittedName>
        <fullName evidence="3">Uncharacterized protein</fullName>
    </submittedName>
</protein>
<sequence>MENRNRSRMRIVESPSGELHEEMRKMRDMERCTLREVEVLKQRKADEERKRLEAEKKKLDAEAEVTKLRERIEKLMMETSGIPTGGTNLKGQLEAAADVGGSASKTVRRGRHRLTPRRTEGEEGSAVDVNNRFTFVQIERKRLRALKKYGLETLCKQEGIAYKTVETTVDEIAEIRADARFGRKDKGTAKKAAERNGKETGSEPSSSQGEKETSTEVEDVPSDSA</sequence>